<evidence type="ECO:0000256" key="3">
    <source>
        <dbReference type="SAM" id="Phobius"/>
    </source>
</evidence>
<evidence type="ECO:0000259" key="4">
    <source>
        <dbReference type="Pfam" id="PF00535"/>
    </source>
</evidence>
<dbReference type="AlphaFoldDB" id="A0A0F9MBM2"/>
<proteinExistence type="predicted"/>
<dbReference type="SUPFAM" id="SSF53448">
    <property type="entry name" value="Nucleotide-diphospho-sugar transferases"/>
    <property type="match status" value="1"/>
</dbReference>
<accession>A0A0F9MBM2</accession>
<keyword evidence="1" id="KW-0328">Glycosyltransferase</keyword>
<comment type="caution">
    <text evidence="5">The sequence shown here is derived from an EMBL/GenBank/DDBJ whole genome shotgun (WGS) entry which is preliminary data.</text>
</comment>
<keyword evidence="3" id="KW-1133">Transmembrane helix</keyword>
<protein>
    <recommendedName>
        <fullName evidence="4">Glycosyltransferase 2-like domain-containing protein</fullName>
    </recommendedName>
</protein>
<reference evidence="5" key="1">
    <citation type="journal article" date="2015" name="Nature">
        <title>Complex archaea that bridge the gap between prokaryotes and eukaryotes.</title>
        <authorList>
            <person name="Spang A."/>
            <person name="Saw J.H."/>
            <person name="Jorgensen S.L."/>
            <person name="Zaremba-Niedzwiedzka K."/>
            <person name="Martijn J."/>
            <person name="Lind A.E."/>
            <person name="van Eijk R."/>
            <person name="Schleper C."/>
            <person name="Guy L."/>
            <person name="Ettema T.J."/>
        </authorList>
    </citation>
    <scope>NUCLEOTIDE SEQUENCE</scope>
</reference>
<dbReference type="Pfam" id="PF00535">
    <property type="entry name" value="Glycos_transf_2"/>
    <property type="match status" value="1"/>
</dbReference>
<keyword evidence="3" id="KW-0472">Membrane</keyword>
<dbReference type="InterPro" id="IPR029044">
    <property type="entry name" value="Nucleotide-diphossugar_trans"/>
</dbReference>
<dbReference type="PANTHER" id="PTHR43630">
    <property type="entry name" value="POLY-BETA-1,6-N-ACETYL-D-GLUCOSAMINE SYNTHASE"/>
    <property type="match status" value="1"/>
</dbReference>
<evidence type="ECO:0000256" key="2">
    <source>
        <dbReference type="ARBA" id="ARBA00022679"/>
    </source>
</evidence>
<evidence type="ECO:0000313" key="5">
    <source>
        <dbReference type="EMBL" id="KKM66582.1"/>
    </source>
</evidence>
<dbReference type="Gene3D" id="3.90.550.10">
    <property type="entry name" value="Spore Coat Polysaccharide Biosynthesis Protein SpsA, Chain A"/>
    <property type="match status" value="1"/>
</dbReference>
<gene>
    <name evidence="5" type="ORF">LCGC14_1479720</name>
</gene>
<feature type="domain" description="Glycosyltransferase 2-like" evidence="4">
    <location>
        <begin position="6"/>
        <end position="144"/>
    </location>
</feature>
<dbReference type="GO" id="GO:0016757">
    <property type="term" value="F:glycosyltransferase activity"/>
    <property type="evidence" value="ECO:0007669"/>
    <property type="project" value="UniProtKB-KW"/>
</dbReference>
<dbReference type="PANTHER" id="PTHR43630:SF1">
    <property type="entry name" value="POLY-BETA-1,6-N-ACETYL-D-GLUCOSAMINE SYNTHASE"/>
    <property type="match status" value="1"/>
</dbReference>
<evidence type="ECO:0000256" key="1">
    <source>
        <dbReference type="ARBA" id="ARBA00022676"/>
    </source>
</evidence>
<organism evidence="5">
    <name type="scientific">marine sediment metagenome</name>
    <dbReference type="NCBI Taxonomy" id="412755"/>
    <lineage>
        <taxon>unclassified sequences</taxon>
        <taxon>metagenomes</taxon>
        <taxon>ecological metagenomes</taxon>
    </lineage>
</organism>
<feature type="non-terminal residue" evidence="5">
    <location>
        <position position="275"/>
    </location>
</feature>
<keyword evidence="3" id="KW-0812">Transmembrane</keyword>
<sequence length="275" mass="31677">MEDSISIIVPAWNEERYVLKTSKFLSRVELPFKYSEIIFVAGGTDNTFKIYNKIKLNNFNKIITLKQTADDFKSGALIKGLKEAKGDYITLIDADVFVSPNLAIEISKTLKKYDAACCNFIPMIRKGFWYNYYKLFKLIWAFNPYDLNSLIGGATISLKRDVLEEIGIESFFSGKTTAGVDYYMGLILKKHNKSIGFVKNTRVIIPRPNNLKDFIKDQRRWLTAFISLHGENKKFIMSNLVLDFLHCFFPPLIILSNFKKLMKISKKKKSKIKSS</sequence>
<feature type="transmembrane region" description="Helical" evidence="3">
    <location>
        <begin position="235"/>
        <end position="258"/>
    </location>
</feature>
<name>A0A0F9MBM2_9ZZZZ</name>
<dbReference type="EMBL" id="LAZR01010500">
    <property type="protein sequence ID" value="KKM66582.1"/>
    <property type="molecule type" value="Genomic_DNA"/>
</dbReference>
<dbReference type="InterPro" id="IPR001173">
    <property type="entry name" value="Glyco_trans_2-like"/>
</dbReference>
<keyword evidence="2" id="KW-0808">Transferase</keyword>